<dbReference type="PANTHER" id="PTHR24221:SF590">
    <property type="entry name" value="COMPONENT LINKED WITH THE ASSEMBLY OF CYTOCHROME' TRANSPORT TRANSMEMBRANE ATP-BINDING PROTEIN ABC TRANSPORTER CYDD-RELATED"/>
    <property type="match status" value="1"/>
</dbReference>
<feature type="transmembrane region" description="Helical" evidence="7">
    <location>
        <begin position="123"/>
        <end position="145"/>
    </location>
</feature>
<dbReference type="InterPro" id="IPR003439">
    <property type="entry name" value="ABC_transporter-like_ATP-bd"/>
</dbReference>
<dbReference type="InterPro" id="IPR039421">
    <property type="entry name" value="Type_1_exporter"/>
</dbReference>
<dbReference type="EMBL" id="JRZE01000010">
    <property type="protein sequence ID" value="KHF42069.1"/>
    <property type="molecule type" value="Genomic_DNA"/>
</dbReference>
<feature type="transmembrane region" description="Helical" evidence="7">
    <location>
        <begin position="12"/>
        <end position="34"/>
    </location>
</feature>
<comment type="caution">
    <text evidence="10">The sequence shown here is derived from an EMBL/GenBank/DDBJ whole genome shotgun (WGS) entry which is preliminary data.</text>
</comment>
<dbReference type="GO" id="GO:0005886">
    <property type="term" value="C:plasma membrane"/>
    <property type="evidence" value="ECO:0007669"/>
    <property type="project" value="UniProtKB-SubCell"/>
</dbReference>
<protein>
    <submittedName>
        <fullName evidence="10">Putative ABC transporter permease/ATP-binding protein</fullName>
    </submittedName>
</protein>
<keyword evidence="5 7" id="KW-1133">Transmembrane helix</keyword>
<dbReference type="InterPro" id="IPR011527">
    <property type="entry name" value="ABC1_TM_dom"/>
</dbReference>
<dbReference type="Proteomes" id="UP000030848">
    <property type="component" value="Unassembled WGS sequence"/>
</dbReference>
<feature type="transmembrane region" description="Helical" evidence="7">
    <location>
        <begin position="151"/>
        <end position="171"/>
    </location>
</feature>
<dbReference type="GO" id="GO:0016887">
    <property type="term" value="F:ATP hydrolysis activity"/>
    <property type="evidence" value="ECO:0007669"/>
    <property type="project" value="InterPro"/>
</dbReference>
<dbReference type="Gene3D" id="3.40.50.300">
    <property type="entry name" value="P-loop containing nucleotide triphosphate hydrolases"/>
    <property type="match status" value="1"/>
</dbReference>
<evidence type="ECO:0000256" key="5">
    <source>
        <dbReference type="ARBA" id="ARBA00022989"/>
    </source>
</evidence>
<dbReference type="GO" id="GO:0140359">
    <property type="term" value="F:ABC-type transporter activity"/>
    <property type="evidence" value="ECO:0007669"/>
    <property type="project" value="InterPro"/>
</dbReference>
<sequence length="536" mass="55826">MSLPGRSSIRGLVRVSVTAAWAGTVTLCVIYLALGDTLTHSETTRPWLLAAGAAVVTAAAAATIPLADDRAQRRIEHCVRVALQRRILAADTALTRSQLPAAGRVVSTGTDGAAKIAALRGGFVASLIGAATTPLIVLAVIAAAVDRTLAVLLLVLVLAAPVLVGGFQHLFRRTSADHRAQSRRLAGEFLDALRGLRTVALYGRTTEHATHLATESEHQRRTVMRLLLGNQMVLLLTDIVFYGGLVGTATAAAVHLGARGELDAGRALALVLLALLLTTPIDYIGQFFYIGMTGAAAQKEAVALIGDTDTAVAAPPHPVHTAPVSCALRGVDLTHPGRTATLTDLTLEIAAGETVVLVGPSGSGKSTILALLSGDLHPDRGTIEFGGAAADPRAYTTVVHQNTYLFTGTVADNLRLAAPHASDTDLWDALERAHLADEIRALPGGLDTEVGEFGTALSGGQAQRLSLARALLRDAPVLILDEVTSQVDPRSERLIAETISALAGHKTIVLATHSPHLLTLADRTVDLGACLLGATR</sequence>
<dbReference type="AlphaFoldDB" id="A0A837D2J5"/>
<keyword evidence="4 10" id="KW-0067">ATP-binding</keyword>
<feature type="domain" description="ABC transporter" evidence="8">
    <location>
        <begin position="319"/>
        <end position="536"/>
    </location>
</feature>
<organism evidence="10 11">
    <name type="scientific">Saccharomonospora viridis</name>
    <dbReference type="NCBI Taxonomy" id="1852"/>
    <lineage>
        <taxon>Bacteria</taxon>
        <taxon>Bacillati</taxon>
        <taxon>Actinomycetota</taxon>
        <taxon>Actinomycetes</taxon>
        <taxon>Pseudonocardiales</taxon>
        <taxon>Pseudonocardiaceae</taxon>
        <taxon>Saccharomonospora</taxon>
    </lineage>
</organism>
<feature type="domain" description="ABC transmembrane type-1" evidence="9">
    <location>
        <begin position="48"/>
        <end position="293"/>
    </location>
</feature>
<evidence type="ECO:0000256" key="3">
    <source>
        <dbReference type="ARBA" id="ARBA00022741"/>
    </source>
</evidence>
<dbReference type="Pfam" id="PF00005">
    <property type="entry name" value="ABC_tran"/>
    <property type="match status" value="1"/>
</dbReference>
<dbReference type="PROSITE" id="PS00211">
    <property type="entry name" value="ABC_TRANSPORTER_1"/>
    <property type="match status" value="1"/>
</dbReference>
<proteinExistence type="predicted"/>
<feature type="transmembrane region" description="Helical" evidence="7">
    <location>
        <begin position="268"/>
        <end position="290"/>
    </location>
</feature>
<evidence type="ECO:0000259" key="8">
    <source>
        <dbReference type="PROSITE" id="PS50893"/>
    </source>
</evidence>
<dbReference type="SUPFAM" id="SSF52540">
    <property type="entry name" value="P-loop containing nucleoside triphosphate hydrolases"/>
    <property type="match status" value="1"/>
</dbReference>
<keyword evidence="6 7" id="KW-0472">Membrane</keyword>
<keyword evidence="3" id="KW-0547">Nucleotide-binding</keyword>
<evidence type="ECO:0000313" key="11">
    <source>
        <dbReference type="Proteomes" id="UP000030848"/>
    </source>
</evidence>
<dbReference type="Pfam" id="PF00664">
    <property type="entry name" value="ABC_membrane"/>
    <property type="match status" value="1"/>
</dbReference>
<dbReference type="InterPro" id="IPR003593">
    <property type="entry name" value="AAA+_ATPase"/>
</dbReference>
<dbReference type="SMART" id="SM00382">
    <property type="entry name" value="AAA"/>
    <property type="match status" value="1"/>
</dbReference>
<keyword evidence="2 7" id="KW-0812">Transmembrane</keyword>
<accession>A0A837D2J5</accession>
<dbReference type="InterPro" id="IPR036640">
    <property type="entry name" value="ABC1_TM_sf"/>
</dbReference>
<feature type="transmembrane region" description="Helical" evidence="7">
    <location>
        <begin position="46"/>
        <end position="67"/>
    </location>
</feature>
<dbReference type="InterPro" id="IPR027417">
    <property type="entry name" value="P-loop_NTPase"/>
</dbReference>
<dbReference type="GO" id="GO:0005524">
    <property type="term" value="F:ATP binding"/>
    <property type="evidence" value="ECO:0007669"/>
    <property type="project" value="UniProtKB-KW"/>
</dbReference>
<dbReference type="Gene3D" id="1.20.1560.10">
    <property type="entry name" value="ABC transporter type 1, transmembrane domain"/>
    <property type="match status" value="1"/>
</dbReference>
<evidence type="ECO:0000259" key="9">
    <source>
        <dbReference type="PROSITE" id="PS50929"/>
    </source>
</evidence>
<dbReference type="OrthoDB" id="9806127at2"/>
<dbReference type="InterPro" id="IPR017871">
    <property type="entry name" value="ABC_transporter-like_CS"/>
</dbReference>
<feature type="transmembrane region" description="Helical" evidence="7">
    <location>
        <begin position="233"/>
        <end position="256"/>
    </location>
</feature>
<dbReference type="RefSeq" id="WP_037313748.1">
    <property type="nucleotide sequence ID" value="NZ_FOWS01000010.1"/>
</dbReference>
<name>A0A837D2J5_9PSEU</name>
<dbReference type="PANTHER" id="PTHR24221">
    <property type="entry name" value="ATP-BINDING CASSETTE SUB-FAMILY B"/>
    <property type="match status" value="1"/>
</dbReference>
<evidence type="ECO:0000313" key="10">
    <source>
        <dbReference type="EMBL" id="KHF42069.1"/>
    </source>
</evidence>
<evidence type="ECO:0000256" key="1">
    <source>
        <dbReference type="ARBA" id="ARBA00004651"/>
    </source>
</evidence>
<dbReference type="SUPFAM" id="SSF90123">
    <property type="entry name" value="ABC transporter transmembrane region"/>
    <property type="match status" value="1"/>
</dbReference>
<dbReference type="PROSITE" id="PS50893">
    <property type="entry name" value="ABC_TRANSPORTER_2"/>
    <property type="match status" value="1"/>
</dbReference>
<evidence type="ECO:0000256" key="7">
    <source>
        <dbReference type="SAM" id="Phobius"/>
    </source>
</evidence>
<reference evidence="10 11" key="1">
    <citation type="submission" date="2014-10" db="EMBL/GenBank/DDBJ databases">
        <title>Genome sequence of Micropolyspora internatus JCM3315.</title>
        <authorList>
            <person name="Shin S.-K."/>
            <person name="Yi H."/>
        </authorList>
    </citation>
    <scope>NUCLEOTIDE SEQUENCE [LARGE SCALE GENOMIC DNA]</scope>
    <source>
        <strain evidence="10 11">JCM 3315</strain>
    </source>
</reference>
<evidence type="ECO:0000256" key="4">
    <source>
        <dbReference type="ARBA" id="ARBA00022840"/>
    </source>
</evidence>
<gene>
    <name evidence="10" type="ORF">MINT15_41090</name>
</gene>
<dbReference type="PROSITE" id="PS50929">
    <property type="entry name" value="ABC_TM1F"/>
    <property type="match status" value="1"/>
</dbReference>
<evidence type="ECO:0000256" key="6">
    <source>
        <dbReference type="ARBA" id="ARBA00023136"/>
    </source>
</evidence>
<evidence type="ECO:0000256" key="2">
    <source>
        <dbReference type="ARBA" id="ARBA00022692"/>
    </source>
</evidence>
<comment type="subcellular location">
    <subcellularLocation>
        <location evidence="1">Cell membrane</location>
        <topology evidence="1">Multi-pass membrane protein</topology>
    </subcellularLocation>
</comment>